<dbReference type="AlphaFoldDB" id="A0A412GA93"/>
<dbReference type="PROSITE" id="PS51257">
    <property type="entry name" value="PROKAR_LIPOPROTEIN"/>
    <property type="match status" value="1"/>
</dbReference>
<keyword evidence="3" id="KW-1185">Reference proteome</keyword>
<proteinExistence type="predicted"/>
<name>A0A412GA93_9BACT</name>
<dbReference type="InterPro" id="IPR038179">
    <property type="entry name" value="NigD-like_N_sf"/>
</dbReference>
<dbReference type="EMBL" id="QRUU01000085">
    <property type="protein sequence ID" value="RGR91371.1"/>
    <property type="molecule type" value="Genomic_DNA"/>
</dbReference>
<reference evidence="2 3" key="1">
    <citation type="submission" date="2018-08" db="EMBL/GenBank/DDBJ databases">
        <title>A genome reference for cultivated species of the human gut microbiota.</title>
        <authorList>
            <person name="Zou Y."/>
            <person name="Xue W."/>
            <person name="Luo G."/>
        </authorList>
    </citation>
    <scope>NUCLEOTIDE SEQUENCE [LARGE SCALE GENOMIC DNA]</scope>
    <source>
        <strain evidence="2 3">AF24-2</strain>
    </source>
</reference>
<gene>
    <name evidence="2" type="ORF">DWY20_13465</name>
</gene>
<feature type="signal peptide" evidence="1">
    <location>
        <begin position="1"/>
        <end position="24"/>
    </location>
</feature>
<evidence type="ECO:0000256" key="1">
    <source>
        <dbReference type="SAM" id="SignalP"/>
    </source>
</evidence>
<accession>A0A412GA93</accession>
<dbReference type="Proteomes" id="UP000285864">
    <property type="component" value="Unassembled WGS sequence"/>
</dbReference>
<organism evidence="2 3">
    <name type="scientific">Phocaeicola coprocola</name>
    <dbReference type="NCBI Taxonomy" id="310298"/>
    <lineage>
        <taxon>Bacteria</taxon>
        <taxon>Pseudomonadati</taxon>
        <taxon>Bacteroidota</taxon>
        <taxon>Bacteroidia</taxon>
        <taxon>Bacteroidales</taxon>
        <taxon>Bacteroidaceae</taxon>
        <taxon>Phocaeicola</taxon>
    </lineage>
</organism>
<dbReference type="Gene3D" id="2.60.40.3220">
    <property type="match status" value="1"/>
</dbReference>
<protein>
    <recommendedName>
        <fullName evidence="4">NigD-like protein</fullName>
    </recommendedName>
</protein>
<comment type="caution">
    <text evidence="2">The sequence shown here is derived from an EMBL/GenBank/DDBJ whole genome shotgun (WGS) entry which is preliminary data.</text>
</comment>
<dbReference type="Gene3D" id="2.40.50.500">
    <property type="entry name" value="NigD-like N-terminal OB domain"/>
    <property type="match status" value="1"/>
</dbReference>
<keyword evidence="1" id="KW-0732">Signal</keyword>
<evidence type="ECO:0000313" key="3">
    <source>
        <dbReference type="Proteomes" id="UP000285864"/>
    </source>
</evidence>
<feature type="chain" id="PRO_5019269691" description="NigD-like protein" evidence="1">
    <location>
        <begin position="25"/>
        <end position="267"/>
    </location>
</feature>
<evidence type="ECO:0008006" key="4">
    <source>
        <dbReference type="Google" id="ProtNLM"/>
    </source>
</evidence>
<dbReference type="RefSeq" id="WP_118485233.1">
    <property type="nucleotide sequence ID" value="NZ_CAUELD010000145.1"/>
</dbReference>
<sequence length="267" mass="30573">MKTMKFFMLASAFASMIGFSSCLNGETNTTIQGAPILKVESSFMGGTYFTDISGVKYIPNKEILSAEGKFAYVPMQYDYSLYNQQENSYDITLLGDLSYLRTVTANYTEIPQEQTTATLDVVDDGYNAGLVWGANNEYLLLPLSYTLHKDVDRNDEDEMNEELRKHNFIIYTIPGKEFSENGDSLKLYLRYTIQGVDLSEENAAKKYSEEYTSKYADYRYLQLNIPGSGNPKWIRLEFEKSNNYNGATIAPNEKTREVRSYQLYQKK</sequence>
<evidence type="ECO:0000313" key="2">
    <source>
        <dbReference type="EMBL" id="RGR91371.1"/>
    </source>
</evidence>